<evidence type="ECO:0000313" key="1">
    <source>
        <dbReference type="EMBL" id="QDQ25494.1"/>
    </source>
</evidence>
<dbReference type="OrthoDB" id="7051771at2"/>
<protein>
    <submittedName>
        <fullName evidence="1">Nucleotidyl transferase AbiEii/AbiGii toxin family protein</fullName>
    </submittedName>
</protein>
<dbReference type="Proteomes" id="UP000317550">
    <property type="component" value="Chromosome"/>
</dbReference>
<keyword evidence="2" id="KW-1185">Reference proteome</keyword>
<dbReference type="AlphaFoldDB" id="A0A516SBH2"/>
<evidence type="ECO:0000313" key="2">
    <source>
        <dbReference type="Proteomes" id="UP000317550"/>
    </source>
</evidence>
<sequence length="243" mass="27547">MFVLDTSKLRPDTQHLWETLRWHSGLRGFVLIGGTALALRIGHRLSEDLDFAYNGRKLPKRQIQAMVRDLQQRGTALVLNQPATEIDEFINAGLDLYDFQQNFDGNETVKVSLVCLDTPANSILKGTPDDMLRVATLDEIFALKALVVASRSKTRDWFDLYVLMTRHGYSAADFLRAFHLHDADHLLDSAVMRLRHAKPAIADAGYDALLEDAPSLETMRDFFNATLDELEAERSRAVFTRTR</sequence>
<accession>A0A516SBH2</accession>
<proteinExistence type="predicted"/>
<dbReference type="InterPro" id="IPR014942">
    <property type="entry name" value="AbiEii"/>
</dbReference>
<dbReference type="KEGG" id="cari:FNU76_03495"/>
<dbReference type="EMBL" id="CP041730">
    <property type="protein sequence ID" value="QDQ25494.1"/>
    <property type="molecule type" value="Genomic_DNA"/>
</dbReference>
<keyword evidence="1" id="KW-0808">Transferase</keyword>
<reference evidence="2" key="1">
    <citation type="submission" date="2019-07" db="EMBL/GenBank/DDBJ databases">
        <title>Chitinimonas sp. nov., isolated from Ny-Alesund, arctica soil.</title>
        <authorList>
            <person name="Xu Q."/>
            <person name="Peng F."/>
        </authorList>
    </citation>
    <scope>NUCLEOTIDE SEQUENCE [LARGE SCALE GENOMIC DNA]</scope>
    <source>
        <strain evidence="2">R3-44</strain>
    </source>
</reference>
<dbReference type="Pfam" id="PF08843">
    <property type="entry name" value="AbiEii"/>
    <property type="match status" value="1"/>
</dbReference>
<dbReference type="GO" id="GO:0016740">
    <property type="term" value="F:transferase activity"/>
    <property type="evidence" value="ECO:0007669"/>
    <property type="project" value="UniProtKB-KW"/>
</dbReference>
<dbReference type="Gene3D" id="3.10.450.620">
    <property type="entry name" value="JHP933, nucleotidyltransferase-like core domain"/>
    <property type="match status" value="1"/>
</dbReference>
<organism evidence="1 2">
    <name type="scientific">Chitinimonas arctica</name>
    <dbReference type="NCBI Taxonomy" id="2594795"/>
    <lineage>
        <taxon>Bacteria</taxon>
        <taxon>Pseudomonadati</taxon>
        <taxon>Pseudomonadota</taxon>
        <taxon>Betaproteobacteria</taxon>
        <taxon>Neisseriales</taxon>
        <taxon>Chitinibacteraceae</taxon>
        <taxon>Chitinimonas</taxon>
    </lineage>
</organism>
<gene>
    <name evidence="1" type="ORF">FNU76_03495</name>
</gene>
<name>A0A516SBH2_9NEIS</name>